<dbReference type="Proteomes" id="UP001189429">
    <property type="component" value="Unassembled WGS sequence"/>
</dbReference>
<accession>A0ABN9VRQ4</accession>
<name>A0ABN9VRQ4_9DINO</name>
<proteinExistence type="predicted"/>
<feature type="region of interest" description="Disordered" evidence="1">
    <location>
        <begin position="1"/>
        <end position="93"/>
    </location>
</feature>
<keyword evidence="3" id="KW-1185">Reference proteome</keyword>
<sequence>MMGVGRGRDGTTPAGGGWRHEHGEQEEGEKDDREDERAAEGAADSPRRSRSAGAPAAGPGTAATNNSARLGPRPPDPPRCSSKLPSPQPLAPLGAALPAAASAASAFAAAARGGRGVVERVVVERWSRGGRGAVPA</sequence>
<comment type="caution">
    <text evidence="2">The sequence shown here is derived from an EMBL/GenBank/DDBJ whole genome shotgun (WGS) entry which is preliminary data.</text>
</comment>
<evidence type="ECO:0000313" key="3">
    <source>
        <dbReference type="Proteomes" id="UP001189429"/>
    </source>
</evidence>
<evidence type="ECO:0000256" key="1">
    <source>
        <dbReference type="SAM" id="MobiDB-lite"/>
    </source>
</evidence>
<evidence type="ECO:0000313" key="2">
    <source>
        <dbReference type="EMBL" id="CAK0876150.1"/>
    </source>
</evidence>
<feature type="compositionally biased region" description="Low complexity" evidence="1">
    <location>
        <begin position="51"/>
        <end position="68"/>
    </location>
</feature>
<organism evidence="2 3">
    <name type="scientific">Prorocentrum cordatum</name>
    <dbReference type="NCBI Taxonomy" id="2364126"/>
    <lineage>
        <taxon>Eukaryota</taxon>
        <taxon>Sar</taxon>
        <taxon>Alveolata</taxon>
        <taxon>Dinophyceae</taxon>
        <taxon>Prorocentrales</taxon>
        <taxon>Prorocentraceae</taxon>
        <taxon>Prorocentrum</taxon>
    </lineage>
</organism>
<gene>
    <name evidence="2" type="ORF">PCOR1329_LOCUS60621</name>
</gene>
<dbReference type="EMBL" id="CAUYUJ010017600">
    <property type="protein sequence ID" value="CAK0876150.1"/>
    <property type="molecule type" value="Genomic_DNA"/>
</dbReference>
<reference evidence="2" key="1">
    <citation type="submission" date="2023-10" db="EMBL/GenBank/DDBJ databases">
        <authorList>
            <person name="Chen Y."/>
            <person name="Shah S."/>
            <person name="Dougan E. K."/>
            <person name="Thang M."/>
            <person name="Chan C."/>
        </authorList>
    </citation>
    <scope>NUCLEOTIDE SEQUENCE [LARGE SCALE GENOMIC DNA]</scope>
</reference>
<protein>
    <submittedName>
        <fullName evidence="2">Uncharacterized protein</fullName>
    </submittedName>
</protein>